<dbReference type="EMBL" id="NIZT01000070">
    <property type="protein sequence ID" value="RBQ22281.1"/>
    <property type="molecule type" value="Genomic_DNA"/>
</dbReference>
<evidence type="ECO:0000313" key="2">
    <source>
        <dbReference type="EMBL" id="RBQ22281.1"/>
    </source>
</evidence>
<dbReference type="AlphaFoldDB" id="A0A366M7R6"/>
<keyword evidence="1" id="KW-0472">Membrane</keyword>
<gene>
    <name evidence="2" type="ORF">ALNOE001_20110</name>
</gene>
<accession>A0A366M7R6</accession>
<evidence type="ECO:0000256" key="1">
    <source>
        <dbReference type="SAM" id="Phobius"/>
    </source>
</evidence>
<keyword evidence="3" id="KW-1185">Reference proteome</keyword>
<sequence length="106" mass="11607">MVGAISLNGPTSASNTVYASIMNSTFIENTATTISGAISAFGYVRVNIQNFNFISNSANVYGGALVFGLDSYMNILTLILNLIKLPMVQQYIVLIFLWELYLNQIL</sequence>
<comment type="caution">
    <text evidence="2">The sequence shown here is derived from an EMBL/GenBank/DDBJ whole genome shotgun (WGS) entry which is preliminary data.</text>
</comment>
<reference evidence="2 3" key="1">
    <citation type="submission" date="2018-06" db="EMBL/GenBank/DDBJ databases">
        <title>Genomic insight into two independent archaeal endosymbiosis events.</title>
        <authorList>
            <person name="Lind A.E."/>
            <person name="Lewis W.H."/>
            <person name="Spang A."/>
            <person name="Guy L."/>
            <person name="Embley M.T."/>
            <person name="Ettema T.J.G."/>
        </authorList>
    </citation>
    <scope>NUCLEOTIDE SEQUENCE [LARGE SCALE GENOMIC DNA]</scope>
    <source>
        <strain evidence="2">NOE</strain>
    </source>
</reference>
<evidence type="ECO:0000313" key="3">
    <source>
        <dbReference type="Proteomes" id="UP000253099"/>
    </source>
</evidence>
<keyword evidence="1" id="KW-1133">Transmembrane helix</keyword>
<name>A0A366M7R6_9EURY</name>
<organism evidence="2 3">
    <name type="scientific">Candidatus Methanobinarius endosymbioticus</name>
    <dbReference type="NCBI Taxonomy" id="2006182"/>
    <lineage>
        <taxon>Archaea</taxon>
        <taxon>Methanobacteriati</taxon>
        <taxon>Methanobacteriota</taxon>
        <taxon>Methanomada group</taxon>
        <taxon>Methanobacteria</taxon>
        <taxon>Methanobacteriales</taxon>
        <taxon>Methanobacteriaceae</taxon>
        <taxon>Candidatus Methanobinarius</taxon>
    </lineage>
</organism>
<feature type="transmembrane region" description="Helical" evidence="1">
    <location>
        <begin position="60"/>
        <end position="83"/>
    </location>
</feature>
<dbReference type="Proteomes" id="UP000253099">
    <property type="component" value="Unassembled WGS sequence"/>
</dbReference>
<protein>
    <submittedName>
        <fullName evidence="2">Uncharacterized protein</fullName>
    </submittedName>
</protein>
<proteinExistence type="predicted"/>
<keyword evidence="1" id="KW-0812">Transmembrane</keyword>